<dbReference type="Proteomes" id="UP001443914">
    <property type="component" value="Unassembled WGS sequence"/>
</dbReference>
<feature type="domain" description="FAR1" evidence="2">
    <location>
        <begin position="11"/>
        <end position="61"/>
    </location>
</feature>
<evidence type="ECO:0000256" key="1">
    <source>
        <dbReference type="SAM" id="MobiDB-lite"/>
    </source>
</evidence>
<dbReference type="Pfam" id="PF03101">
    <property type="entry name" value="FAR1"/>
    <property type="match status" value="1"/>
</dbReference>
<keyword evidence="4" id="KW-1185">Reference proteome</keyword>
<dbReference type="PANTHER" id="PTHR46328">
    <property type="entry name" value="FAR-RED IMPAIRED RESPONSIVE (FAR1) FAMILY PROTEIN-RELATED"/>
    <property type="match status" value="1"/>
</dbReference>
<protein>
    <recommendedName>
        <fullName evidence="2">FAR1 domain-containing protein</fullName>
    </recommendedName>
</protein>
<reference evidence="3" key="1">
    <citation type="submission" date="2024-03" db="EMBL/GenBank/DDBJ databases">
        <title>WGS assembly of Saponaria officinalis var. Norfolk2.</title>
        <authorList>
            <person name="Jenkins J."/>
            <person name="Shu S."/>
            <person name="Grimwood J."/>
            <person name="Barry K."/>
            <person name="Goodstein D."/>
            <person name="Schmutz J."/>
            <person name="Leebens-Mack J."/>
            <person name="Osbourn A."/>
        </authorList>
    </citation>
    <scope>NUCLEOTIDE SEQUENCE [LARGE SCALE GENOMIC DNA]</scope>
    <source>
        <strain evidence="3">JIC</strain>
    </source>
</reference>
<comment type="caution">
    <text evidence="3">The sequence shown here is derived from an EMBL/GenBank/DDBJ whole genome shotgun (WGS) entry which is preliminary data.</text>
</comment>
<feature type="region of interest" description="Disordered" evidence="1">
    <location>
        <begin position="55"/>
        <end position="85"/>
    </location>
</feature>
<dbReference type="EMBL" id="JBDFQZ010000013">
    <property type="protein sequence ID" value="KAK9669041.1"/>
    <property type="molecule type" value="Genomic_DNA"/>
</dbReference>
<proteinExistence type="predicted"/>
<evidence type="ECO:0000259" key="2">
    <source>
        <dbReference type="Pfam" id="PF03101"/>
    </source>
</evidence>
<gene>
    <name evidence="3" type="ORF">RND81_13G104700</name>
</gene>
<accession>A0AAW1GW91</accession>
<evidence type="ECO:0000313" key="4">
    <source>
        <dbReference type="Proteomes" id="UP001443914"/>
    </source>
</evidence>
<name>A0AAW1GW91_SAPOF</name>
<evidence type="ECO:0000313" key="3">
    <source>
        <dbReference type="EMBL" id="KAK9669041.1"/>
    </source>
</evidence>
<dbReference type="AlphaFoldDB" id="A0AAW1GW91"/>
<sequence>MEFDTLEDGIQFYRIYAIAYGFDIRKSSQRRFRDQSIRTTFIVCHREGFGESKKLKKMVNTESDGTPNKKRKSDNNKKVWVHSND</sequence>
<dbReference type="InterPro" id="IPR004330">
    <property type="entry name" value="FAR1_DNA_bnd_dom"/>
</dbReference>
<organism evidence="3 4">
    <name type="scientific">Saponaria officinalis</name>
    <name type="common">Common soapwort</name>
    <name type="synonym">Lychnis saponaria</name>
    <dbReference type="NCBI Taxonomy" id="3572"/>
    <lineage>
        <taxon>Eukaryota</taxon>
        <taxon>Viridiplantae</taxon>
        <taxon>Streptophyta</taxon>
        <taxon>Embryophyta</taxon>
        <taxon>Tracheophyta</taxon>
        <taxon>Spermatophyta</taxon>
        <taxon>Magnoliopsida</taxon>
        <taxon>eudicotyledons</taxon>
        <taxon>Gunneridae</taxon>
        <taxon>Pentapetalae</taxon>
        <taxon>Caryophyllales</taxon>
        <taxon>Caryophyllaceae</taxon>
        <taxon>Caryophylleae</taxon>
        <taxon>Saponaria</taxon>
    </lineage>
</organism>